<sequence length="281" mass="30323">MELLSVPLMPSFTTKLWGYTVSLDCLGLAGTCTSLSSSRVKNILHALPMLGPLHLNIRNSNHGCSPLCNISSINSLARKAAFDLNDYGNPANDLVEIINQNRTAQKLERLNDSPGLGCMALQYVELCKGNCSGNSAVNCKPPTDDFTEVFAPNCGVELPTIGTITGHIVGCQSKYTEPSLAFANVLVKDNKSLSVLRNKSHNEVGVGLIGFHKGPFFWCVLFSNGGTNSSFVLEDRGEGIKQNKGCYSGSAFPCNAGHKSAMLFNYIITFSYLFVSLLNQI</sequence>
<evidence type="ECO:0008006" key="3">
    <source>
        <dbReference type="Google" id="ProtNLM"/>
    </source>
</evidence>
<gene>
    <name evidence="1" type="ORF">GOBAR_AA17140</name>
</gene>
<protein>
    <recommendedName>
        <fullName evidence="3">Ferredoxin-like protein</fullName>
    </recommendedName>
</protein>
<dbReference type="Proteomes" id="UP000239757">
    <property type="component" value="Unassembled WGS sequence"/>
</dbReference>
<dbReference type="EMBL" id="KZ664734">
    <property type="protein sequence ID" value="PPS03547.1"/>
    <property type="molecule type" value="Genomic_DNA"/>
</dbReference>
<dbReference type="PANTHER" id="PTHR34537:SF2">
    <property type="entry name" value="FERREDOXIN-LIKE PROTEIN"/>
    <property type="match status" value="1"/>
</dbReference>
<evidence type="ECO:0000313" key="1">
    <source>
        <dbReference type="EMBL" id="PPS03547.1"/>
    </source>
</evidence>
<name>A0A2P5XJN0_GOSBA</name>
<dbReference type="AlphaFoldDB" id="A0A2P5XJN0"/>
<evidence type="ECO:0000313" key="2">
    <source>
        <dbReference type="Proteomes" id="UP000239757"/>
    </source>
</evidence>
<organism evidence="1 2">
    <name type="scientific">Gossypium barbadense</name>
    <name type="common">Sea Island cotton</name>
    <name type="synonym">Hibiscus barbadensis</name>
    <dbReference type="NCBI Taxonomy" id="3634"/>
    <lineage>
        <taxon>Eukaryota</taxon>
        <taxon>Viridiplantae</taxon>
        <taxon>Streptophyta</taxon>
        <taxon>Embryophyta</taxon>
        <taxon>Tracheophyta</taxon>
        <taxon>Spermatophyta</taxon>
        <taxon>Magnoliopsida</taxon>
        <taxon>eudicotyledons</taxon>
        <taxon>Gunneridae</taxon>
        <taxon>Pentapetalae</taxon>
        <taxon>rosids</taxon>
        <taxon>malvids</taxon>
        <taxon>Malvales</taxon>
        <taxon>Malvaceae</taxon>
        <taxon>Malvoideae</taxon>
        <taxon>Gossypium</taxon>
    </lineage>
</organism>
<dbReference type="PANTHER" id="PTHR34537">
    <property type="entry name" value="OS08G0459300 PROTEIN"/>
    <property type="match status" value="1"/>
</dbReference>
<proteinExistence type="predicted"/>
<reference evidence="1 2" key="1">
    <citation type="submission" date="2015-01" db="EMBL/GenBank/DDBJ databases">
        <title>Genome of allotetraploid Gossypium barbadense reveals genomic plasticity and fiber elongation in cotton evolution.</title>
        <authorList>
            <person name="Chen X."/>
            <person name="Liu X."/>
            <person name="Zhao B."/>
            <person name="Zheng H."/>
            <person name="Hu Y."/>
            <person name="Lu G."/>
            <person name="Yang C."/>
            <person name="Chen J."/>
            <person name="Shan C."/>
            <person name="Zhang L."/>
            <person name="Zhou Y."/>
            <person name="Wang L."/>
            <person name="Guo W."/>
            <person name="Bai Y."/>
            <person name="Ruan J."/>
            <person name="Shangguan X."/>
            <person name="Mao Y."/>
            <person name="Jiang J."/>
            <person name="Zhu Y."/>
            <person name="Lei J."/>
            <person name="Kang H."/>
            <person name="Chen S."/>
            <person name="He X."/>
            <person name="Wang R."/>
            <person name="Wang Y."/>
            <person name="Chen J."/>
            <person name="Wang L."/>
            <person name="Yu S."/>
            <person name="Wang B."/>
            <person name="Wei J."/>
            <person name="Song S."/>
            <person name="Lu X."/>
            <person name="Gao Z."/>
            <person name="Gu W."/>
            <person name="Deng X."/>
            <person name="Ma D."/>
            <person name="Wang S."/>
            <person name="Liang W."/>
            <person name="Fang L."/>
            <person name="Cai C."/>
            <person name="Zhu X."/>
            <person name="Zhou B."/>
            <person name="Zhang Y."/>
            <person name="Chen Z."/>
            <person name="Xu S."/>
            <person name="Zhu R."/>
            <person name="Wang S."/>
            <person name="Zhang T."/>
            <person name="Zhao G."/>
        </authorList>
    </citation>
    <scope>NUCLEOTIDE SEQUENCE [LARGE SCALE GENOMIC DNA]</scope>
    <source>
        <strain evidence="2">cv. Xinhai21</strain>
        <tissue evidence="1">Leaf</tissue>
    </source>
</reference>
<accession>A0A2P5XJN0</accession>
<dbReference type="OrthoDB" id="742600at2759"/>